<dbReference type="EMBL" id="MK500511">
    <property type="protein sequence ID" value="QBK91121.1"/>
    <property type="molecule type" value="Genomic_DNA"/>
</dbReference>
<name>A0A481Z8W1_9VIRU</name>
<sequence>MDQTETETRTYDDFHDSFQKLLKVLSSVLKDLAKYGYDVKSNDNILKATKALNYYMSCYHNTKPKERYLHFEIFEKIFNNHRESIVADTPVTNKWLKSPHQVENTTSKTMIKIVFKQTKEYDVTLYIGFIYIISLQIRIKAEENLKNATDEEYDECDAIFYPEWILLYLKKIFREFASRDEKRDFITQIGILENNLEVDQESSSGLGGNLSGIADMVANLMQNTGNSSTGAGGIDIAQIGNTLSNVMNNKGVQTSLSEMMNGLTNSNNLEDVVKTISDKIKDPRLTDVFQQEVNKATNTQKGDSQNTEESSSAGKEHITNQTPTNETIENNPETDQTITLEDTSEDEIIVTSGAVPVIIGTDQ</sequence>
<feature type="region of interest" description="Disordered" evidence="1">
    <location>
        <begin position="294"/>
        <end position="334"/>
    </location>
</feature>
<protein>
    <submittedName>
        <fullName evidence="2">Uncharacterized protein</fullName>
    </submittedName>
</protein>
<evidence type="ECO:0000313" key="2">
    <source>
        <dbReference type="EMBL" id="QBK91121.1"/>
    </source>
</evidence>
<reference evidence="2" key="1">
    <citation type="journal article" date="2019" name="MBio">
        <title>Virus Genomes from Deep Sea Sediments Expand the Ocean Megavirome and Support Independent Origins of Viral Gigantism.</title>
        <authorList>
            <person name="Backstrom D."/>
            <person name="Yutin N."/>
            <person name="Jorgensen S.L."/>
            <person name="Dharamshi J."/>
            <person name="Homa F."/>
            <person name="Zaremba-Niedwiedzka K."/>
            <person name="Spang A."/>
            <person name="Wolf Y.I."/>
            <person name="Koonin E.V."/>
            <person name="Ettema T.J."/>
        </authorList>
    </citation>
    <scope>NUCLEOTIDE SEQUENCE</scope>
</reference>
<evidence type="ECO:0000256" key="1">
    <source>
        <dbReference type="SAM" id="MobiDB-lite"/>
    </source>
</evidence>
<gene>
    <name evidence="2" type="ORF">LCPAC202_00950</name>
</gene>
<organism evidence="2">
    <name type="scientific">Pithovirus LCPAC202</name>
    <dbReference type="NCBI Taxonomy" id="2506592"/>
    <lineage>
        <taxon>Viruses</taxon>
        <taxon>Pithoviruses</taxon>
    </lineage>
</organism>
<accession>A0A481Z8W1</accession>
<proteinExistence type="predicted"/>